<dbReference type="RefSeq" id="WP_116116489.1">
    <property type="nucleotide sequence ID" value="NZ_MSSW01000045.1"/>
</dbReference>
<organism evidence="1 2">
    <name type="scientific">Algoriphagus antarcticus</name>
    <dbReference type="NCBI Taxonomy" id="238540"/>
    <lineage>
        <taxon>Bacteria</taxon>
        <taxon>Pseudomonadati</taxon>
        <taxon>Bacteroidota</taxon>
        <taxon>Cytophagia</taxon>
        <taxon>Cytophagales</taxon>
        <taxon>Cyclobacteriaceae</taxon>
        <taxon>Algoriphagus</taxon>
    </lineage>
</organism>
<name>A0A3E0DUI9_9BACT</name>
<dbReference type="Proteomes" id="UP000256405">
    <property type="component" value="Unassembled WGS sequence"/>
</dbReference>
<dbReference type="Gene3D" id="3.20.20.80">
    <property type="entry name" value="Glycosidases"/>
    <property type="match status" value="1"/>
</dbReference>
<protein>
    <submittedName>
        <fullName evidence="1">Uncharacterized protein</fullName>
    </submittedName>
</protein>
<sequence>MVDKPAGKHGFVVMKGDQLIFEDGTPVKFWGTNLAGHLPFMKPEESTRWADFLLRFGFNGVRFHKFTWDATDRIHSTIITSENWKNHDFLCNELRNKGIYYGWSHIYGHRGLPGDSARIVEFVLF</sequence>
<dbReference type="InterPro" id="IPR017853">
    <property type="entry name" value="GH"/>
</dbReference>
<reference evidence="1 2" key="1">
    <citation type="submission" date="2018-08" db="EMBL/GenBank/DDBJ databases">
        <title>Genomic Encyclopedia of Archaeal and Bacterial Type Strains, Phase II (KMG-II): from individual species to whole genera.</title>
        <authorList>
            <person name="Goeker M."/>
        </authorList>
    </citation>
    <scope>NUCLEOTIDE SEQUENCE [LARGE SCALE GENOMIC DNA]</scope>
    <source>
        <strain evidence="1 2">DSM 15986</strain>
    </source>
</reference>
<accession>A0A3E0DUI9</accession>
<evidence type="ECO:0000313" key="1">
    <source>
        <dbReference type="EMBL" id="REG88247.1"/>
    </source>
</evidence>
<dbReference type="SUPFAM" id="SSF51445">
    <property type="entry name" value="(Trans)glycosidases"/>
    <property type="match status" value="1"/>
</dbReference>
<evidence type="ECO:0000313" key="2">
    <source>
        <dbReference type="Proteomes" id="UP000256405"/>
    </source>
</evidence>
<keyword evidence="2" id="KW-1185">Reference proteome</keyword>
<comment type="caution">
    <text evidence="1">The sequence shown here is derived from an EMBL/GenBank/DDBJ whole genome shotgun (WGS) entry which is preliminary data.</text>
</comment>
<gene>
    <name evidence="1" type="ORF">C8N25_11025</name>
</gene>
<dbReference type="EMBL" id="QUNF01000010">
    <property type="protein sequence ID" value="REG88247.1"/>
    <property type="molecule type" value="Genomic_DNA"/>
</dbReference>
<dbReference type="AlphaFoldDB" id="A0A3E0DUI9"/>
<proteinExistence type="predicted"/>